<sequence length="452" mass="49363">MNHMPQKPVLIIGAGISGLSIAYELQKRQVPYLVLEATSHSGGVIHSFNKDGYELDAGPNTIAATPETLEFLQELGLEKEMLYASAVSKNRFLVRNNRLHAISPHPLKIMGSDYISRGSKWRLFTERFRKPAPAAGEETVSHFVERRFNKEIADYVFDPVLSGIYAGNPDLMSIAEVLPALPRWEREYGSITKGLMKEKGGMAGRKIISLSGGNQRLTRRLQELLQTPVRFNCSVKHINKAVDGGYTLTCEEQGGEHIITADQVVITTPANVAARQLAGLDAGVAALLQEVYYPRMGVLHLGFEGSALPQPLEGFGFLVPHAEKLHFLGAICNSAIFPHKAPQGKLLLTVFVGGARQEQYFDELGAAGLQEIVIKEVQSLLGLNAAPVMQHFSYLEKAIPQLNVGHAKLRDAVAAMENQHPGLLLKANYVQGVALPALIQHAATLADSLMKN</sequence>
<evidence type="ECO:0000256" key="2">
    <source>
        <dbReference type="ARBA" id="ARBA00022630"/>
    </source>
</evidence>
<dbReference type="SUPFAM" id="SSF54373">
    <property type="entry name" value="FAD-linked reductases, C-terminal domain"/>
    <property type="match status" value="1"/>
</dbReference>
<dbReference type="GO" id="GO:0005737">
    <property type="term" value="C:cytoplasm"/>
    <property type="evidence" value="ECO:0007669"/>
    <property type="project" value="UniProtKB-SubCell"/>
</dbReference>
<proteinExistence type="inferred from homology"/>
<keyword evidence="2 6" id="KW-0285">Flavoprotein</keyword>
<evidence type="ECO:0000256" key="1">
    <source>
        <dbReference type="ARBA" id="ARBA00001974"/>
    </source>
</evidence>
<comment type="similarity">
    <text evidence="6">Belongs to the protoporphyrinogen/coproporphyrinogen oxidase family. Coproporphyrinogen III oxidase subfamily.</text>
</comment>
<dbReference type="EC" id="1.3.3.15" evidence="6"/>
<gene>
    <name evidence="8" type="primary">hemG</name>
    <name evidence="8" type="ORF">DF182_19590</name>
</gene>
<dbReference type="PANTHER" id="PTHR42923">
    <property type="entry name" value="PROTOPORPHYRINOGEN OXIDASE"/>
    <property type="match status" value="1"/>
</dbReference>
<comment type="pathway">
    <text evidence="6">Porphyrin-containing compound metabolism; protoheme biosynthesis.</text>
</comment>
<keyword evidence="9" id="KW-1185">Reference proteome</keyword>
<keyword evidence="5 6" id="KW-0350">Heme biosynthesis</keyword>
<dbReference type="InterPro" id="IPR002937">
    <property type="entry name" value="Amino_oxidase"/>
</dbReference>
<feature type="domain" description="Amine oxidase" evidence="7">
    <location>
        <begin position="16"/>
        <end position="429"/>
    </location>
</feature>
<dbReference type="InterPro" id="IPR036188">
    <property type="entry name" value="FAD/NAD-bd_sf"/>
</dbReference>
<evidence type="ECO:0000256" key="3">
    <source>
        <dbReference type="ARBA" id="ARBA00022827"/>
    </source>
</evidence>
<keyword evidence="4 6" id="KW-0560">Oxidoreductase</keyword>
<dbReference type="Gene3D" id="3.90.660.20">
    <property type="entry name" value="Protoporphyrinogen oxidase, mitochondrial, domain 2"/>
    <property type="match status" value="1"/>
</dbReference>
<dbReference type="GO" id="GO:0006783">
    <property type="term" value="P:heme biosynthetic process"/>
    <property type="evidence" value="ECO:0007669"/>
    <property type="project" value="UniProtKB-UniRule"/>
</dbReference>
<keyword evidence="6" id="KW-0963">Cytoplasm</keyword>
<dbReference type="SUPFAM" id="SSF51905">
    <property type="entry name" value="FAD/NAD(P)-binding domain"/>
    <property type="match status" value="1"/>
</dbReference>
<dbReference type="AlphaFoldDB" id="A0A365XRJ9"/>
<dbReference type="NCBIfam" id="TIGR00562">
    <property type="entry name" value="proto_IX_ox"/>
    <property type="match status" value="1"/>
</dbReference>
<organism evidence="8 9">
    <name type="scientific">Chitinophaga flava</name>
    <dbReference type="NCBI Taxonomy" id="2259036"/>
    <lineage>
        <taxon>Bacteria</taxon>
        <taxon>Pseudomonadati</taxon>
        <taxon>Bacteroidota</taxon>
        <taxon>Chitinophagia</taxon>
        <taxon>Chitinophagales</taxon>
        <taxon>Chitinophagaceae</taxon>
        <taxon>Chitinophaga</taxon>
    </lineage>
</organism>
<evidence type="ECO:0000256" key="5">
    <source>
        <dbReference type="ARBA" id="ARBA00023133"/>
    </source>
</evidence>
<dbReference type="Gene3D" id="1.10.3110.10">
    <property type="entry name" value="protoporphyrinogen ix oxidase, domain 3"/>
    <property type="match status" value="1"/>
</dbReference>
<dbReference type="GO" id="GO:0004729">
    <property type="term" value="F:oxygen-dependent protoporphyrinogen oxidase activity"/>
    <property type="evidence" value="ECO:0007669"/>
    <property type="project" value="UniProtKB-UniRule"/>
</dbReference>
<name>A0A365XRJ9_9BACT</name>
<dbReference type="PANTHER" id="PTHR42923:SF3">
    <property type="entry name" value="PROTOPORPHYRINOGEN OXIDASE"/>
    <property type="match status" value="1"/>
</dbReference>
<comment type="subcellular location">
    <subcellularLocation>
        <location evidence="6">Cytoplasm</location>
    </subcellularLocation>
</comment>
<comment type="catalytic activity">
    <reaction evidence="6">
        <text>coproporphyrinogen III + 3 O2 = coproporphyrin III + 3 H2O2</text>
        <dbReference type="Rhea" id="RHEA:43436"/>
        <dbReference type="ChEBI" id="CHEBI:15379"/>
        <dbReference type="ChEBI" id="CHEBI:16240"/>
        <dbReference type="ChEBI" id="CHEBI:57309"/>
        <dbReference type="ChEBI" id="CHEBI:131725"/>
        <dbReference type="EC" id="1.3.3.15"/>
    </reaction>
</comment>
<evidence type="ECO:0000256" key="6">
    <source>
        <dbReference type="RuleBase" id="RU364052"/>
    </source>
</evidence>
<evidence type="ECO:0000256" key="4">
    <source>
        <dbReference type="ARBA" id="ARBA00023002"/>
    </source>
</evidence>
<dbReference type="Pfam" id="PF01593">
    <property type="entry name" value="Amino_oxidase"/>
    <property type="match status" value="1"/>
</dbReference>
<reference evidence="8 9" key="1">
    <citation type="submission" date="2018-05" db="EMBL/GenBank/DDBJ databases">
        <title>Chitinophaga sp. K3CV102501T nov., isolated from isolated from a monsoon evergreen broad-leaved forest soil.</title>
        <authorList>
            <person name="Lv Y."/>
        </authorList>
    </citation>
    <scope>NUCLEOTIDE SEQUENCE [LARGE SCALE GENOMIC DNA]</scope>
    <source>
        <strain evidence="8 9">GDMCC 1.1325</strain>
    </source>
</reference>
<evidence type="ECO:0000313" key="8">
    <source>
        <dbReference type="EMBL" id="RBL88770.1"/>
    </source>
</evidence>
<accession>A0A365XRJ9</accession>
<evidence type="ECO:0000313" key="9">
    <source>
        <dbReference type="Proteomes" id="UP000253410"/>
    </source>
</evidence>
<dbReference type="InterPro" id="IPR050464">
    <property type="entry name" value="Zeta_carotene_desat/Oxidored"/>
</dbReference>
<dbReference type="Proteomes" id="UP000253410">
    <property type="component" value="Unassembled WGS sequence"/>
</dbReference>
<comment type="function">
    <text evidence="6">Involved in coproporphyrin-dependent heme b biosynthesis. Catalyzes the oxidation of coproporphyrinogen III to coproporphyrin III.</text>
</comment>
<dbReference type="EMBL" id="QFFJ01000002">
    <property type="protein sequence ID" value="RBL88770.1"/>
    <property type="molecule type" value="Genomic_DNA"/>
</dbReference>
<comment type="caution">
    <text evidence="8">The sequence shown here is derived from an EMBL/GenBank/DDBJ whole genome shotgun (WGS) entry which is preliminary data.</text>
</comment>
<dbReference type="Gene3D" id="3.50.50.60">
    <property type="entry name" value="FAD/NAD(P)-binding domain"/>
    <property type="match status" value="1"/>
</dbReference>
<protein>
    <recommendedName>
        <fullName evidence="6">Coproporphyrinogen III oxidase</fullName>
        <ecNumber evidence="6">1.3.3.15</ecNumber>
    </recommendedName>
</protein>
<dbReference type="InterPro" id="IPR004572">
    <property type="entry name" value="Protoporphyrinogen_oxidase"/>
</dbReference>
<comment type="cofactor">
    <cofactor evidence="1 6">
        <name>FAD</name>
        <dbReference type="ChEBI" id="CHEBI:57692"/>
    </cofactor>
</comment>
<keyword evidence="3 6" id="KW-0274">FAD</keyword>
<dbReference type="UniPathway" id="UPA00252"/>
<evidence type="ECO:0000259" key="7">
    <source>
        <dbReference type="Pfam" id="PF01593"/>
    </source>
</evidence>